<evidence type="ECO:0000313" key="3">
    <source>
        <dbReference type="Proteomes" id="UP000034032"/>
    </source>
</evidence>
<dbReference type="InterPro" id="IPR014729">
    <property type="entry name" value="Rossmann-like_a/b/a_fold"/>
</dbReference>
<dbReference type="CDD" id="cd06259">
    <property type="entry name" value="YdcF-like"/>
    <property type="match status" value="1"/>
</dbReference>
<organism evidence="2 3">
    <name type="scientific">Candidatus Yanofskybacteria bacterium GW2011_GWA2_44_9</name>
    <dbReference type="NCBI Taxonomy" id="1619025"/>
    <lineage>
        <taxon>Bacteria</taxon>
        <taxon>Candidatus Yanofskyibacteriota</taxon>
    </lineage>
</organism>
<dbReference type="Gene3D" id="3.40.50.620">
    <property type="entry name" value="HUPs"/>
    <property type="match status" value="1"/>
</dbReference>
<dbReference type="InterPro" id="IPR051599">
    <property type="entry name" value="Cell_Envelope_Assoc"/>
</dbReference>
<name>A0A0G1MJ45_9BACT</name>
<comment type="caution">
    <text evidence="2">The sequence shown here is derived from an EMBL/GenBank/DDBJ whole genome shotgun (WGS) entry which is preliminary data.</text>
</comment>
<evidence type="ECO:0000259" key="1">
    <source>
        <dbReference type="Pfam" id="PF02698"/>
    </source>
</evidence>
<dbReference type="GO" id="GO:0005886">
    <property type="term" value="C:plasma membrane"/>
    <property type="evidence" value="ECO:0007669"/>
    <property type="project" value="TreeGrafter"/>
</dbReference>
<dbReference type="EMBL" id="LCJR01000033">
    <property type="protein sequence ID" value="KKT80857.1"/>
    <property type="molecule type" value="Genomic_DNA"/>
</dbReference>
<accession>A0A0G1MJ45</accession>
<dbReference type="Pfam" id="PF02698">
    <property type="entry name" value="DUF218"/>
    <property type="match status" value="1"/>
</dbReference>
<reference evidence="2 3" key="1">
    <citation type="journal article" date="2015" name="Nature">
        <title>rRNA introns, odd ribosomes, and small enigmatic genomes across a large radiation of phyla.</title>
        <authorList>
            <person name="Brown C.T."/>
            <person name="Hug L.A."/>
            <person name="Thomas B.C."/>
            <person name="Sharon I."/>
            <person name="Castelle C.J."/>
            <person name="Singh A."/>
            <person name="Wilkins M.J."/>
            <person name="Williams K.H."/>
            <person name="Banfield J.F."/>
        </authorList>
    </citation>
    <scope>NUCLEOTIDE SEQUENCE [LARGE SCALE GENOMIC DNA]</scope>
</reference>
<proteinExistence type="predicted"/>
<dbReference type="PANTHER" id="PTHR30336">
    <property type="entry name" value="INNER MEMBRANE PROTEIN, PROBABLE PERMEASE"/>
    <property type="match status" value="1"/>
</dbReference>
<dbReference type="AlphaFoldDB" id="A0A0G1MJ45"/>
<evidence type="ECO:0000313" key="2">
    <source>
        <dbReference type="EMBL" id="KKT80857.1"/>
    </source>
</evidence>
<sequence length="275" mass="30785">METKEADLKTIQPFVDTVTEFLTESVPTKDLPQSDTIFVFGHYEPQVAHHAAELWKKGKAPRIVISGRGRDAIPDGFATEAEFYASLIESDGVPKKALILEKESTNSLENVLLGMSACRNAGVNPKSVILCAMPPLLRRSCATFRKQFPEITVYGSAFPMPKEWFTSRRISRLLGELERLNEYAKKGDIVKVEIPNDVLSAAEKIRHRRGRAAISEFRGGLSSPPAAAKTVRTISRIDHPCYRDNEEAQFHERKQTALLSERIESRNDVSRAFGE</sequence>
<protein>
    <recommendedName>
        <fullName evidence="1">DUF218 domain-containing protein</fullName>
    </recommendedName>
</protein>
<dbReference type="Proteomes" id="UP000034032">
    <property type="component" value="Unassembled WGS sequence"/>
</dbReference>
<dbReference type="PANTHER" id="PTHR30336:SF20">
    <property type="entry name" value="DUF218 DOMAIN-CONTAINING PROTEIN"/>
    <property type="match status" value="1"/>
</dbReference>
<dbReference type="InterPro" id="IPR003848">
    <property type="entry name" value="DUF218"/>
</dbReference>
<gene>
    <name evidence="2" type="ORF">UW79_C0033G0011</name>
</gene>
<feature type="domain" description="DUF218" evidence="1">
    <location>
        <begin position="35"/>
        <end position="167"/>
    </location>
</feature>